<gene>
    <name evidence="1" type="ORF">BCR33DRAFT_735851</name>
</gene>
<dbReference type="Proteomes" id="UP000193642">
    <property type="component" value="Unassembled WGS sequence"/>
</dbReference>
<reference evidence="1 2" key="1">
    <citation type="submission" date="2016-07" db="EMBL/GenBank/DDBJ databases">
        <title>Pervasive Adenine N6-methylation of Active Genes in Fungi.</title>
        <authorList>
            <consortium name="DOE Joint Genome Institute"/>
            <person name="Mondo S.J."/>
            <person name="Dannebaum R.O."/>
            <person name="Kuo R.C."/>
            <person name="Labutti K."/>
            <person name="Haridas S."/>
            <person name="Kuo A."/>
            <person name="Salamov A."/>
            <person name="Ahrendt S.R."/>
            <person name="Lipzen A."/>
            <person name="Sullivan W."/>
            <person name="Andreopoulos W.B."/>
            <person name="Clum A."/>
            <person name="Lindquist E."/>
            <person name="Daum C."/>
            <person name="Ramamoorthy G.K."/>
            <person name="Gryganskyi A."/>
            <person name="Culley D."/>
            <person name="Magnuson J.K."/>
            <person name="James T.Y."/>
            <person name="O'Malley M.A."/>
            <person name="Stajich J.E."/>
            <person name="Spatafora J.W."/>
            <person name="Visel A."/>
            <person name="Grigoriev I.V."/>
        </authorList>
    </citation>
    <scope>NUCLEOTIDE SEQUENCE [LARGE SCALE GENOMIC DNA]</scope>
    <source>
        <strain evidence="1 2">JEL800</strain>
    </source>
</reference>
<dbReference type="OrthoDB" id="2175481at2759"/>
<comment type="caution">
    <text evidence="1">The sequence shown here is derived from an EMBL/GenBank/DDBJ whole genome shotgun (WGS) entry which is preliminary data.</text>
</comment>
<evidence type="ECO:0000313" key="1">
    <source>
        <dbReference type="EMBL" id="ORY47663.1"/>
    </source>
</evidence>
<proteinExistence type="predicted"/>
<accession>A0A1Y2CKW6</accession>
<protein>
    <submittedName>
        <fullName evidence="1">Uncharacterized protein</fullName>
    </submittedName>
</protein>
<dbReference type="AlphaFoldDB" id="A0A1Y2CKW6"/>
<sequence length="109" mass="12027">MAAFVQKVVDLEGAKSGPTSAIYQCLLSMVPEMVKCCEGDDTEEDWRTSSELEGVEISMTVTSLVGDEIEKVEKEPHSHLGLLGLDIAGGVRWKGNSEPAWRLFWKLND</sequence>
<keyword evidence="2" id="KW-1185">Reference proteome</keyword>
<organism evidence="1 2">
    <name type="scientific">Rhizoclosmatium globosum</name>
    <dbReference type="NCBI Taxonomy" id="329046"/>
    <lineage>
        <taxon>Eukaryota</taxon>
        <taxon>Fungi</taxon>
        <taxon>Fungi incertae sedis</taxon>
        <taxon>Chytridiomycota</taxon>
        <taxon>Chytridiomycota incertae sedis</taxon>
        <taxon>Chytridiomycetes</taxon>
        <taxon>Chytridiales</taxon>
        <taxon>Chytriomycetaceae</taxon>
        <taxon>Rhizoclosmatium</taxon>
    </lineage>
</organism>
<evidence type="ECO:0000313" key="2">
    <source>
        <dbReference type="Proteomes" id="UP000193642"/>
    </source>
</evidence>
<name>A0A1Y2CKW6_9FUNG</name>
<dbReference type="EMBL" id="MCGO01000013">
    <property type="protein sequence ID" value="ORY47663.1"/>
    <property type="molecule type" value="Genomic_DNA"/>
</dbReference>